<evidence type="ECO:0000313" key="3">
    <source>
        <dbReference type="Proteomes" id="UP001633002"/>
    </source>
</evidence>
<dbReference type="EMBL" id="JBJQOH010000008">
    <property type="protein sequence ID" value="KAL3677353.1"/>
    <property type="molecule type" value="Genomic_DNA"/>
</dbReference>
<proteinExistence type="predicted"/>
<evidence type="ECO:0000313" key="2">
    <source>
        <dbReference type="EMBL" id="KAL3677353.1"/>
    </source>
</evidence>
<accession>A0ABD3GDT7</accession>
<feature type="compositionally biased region" description="Acidic residues" evidence="1">
    <location>
        <begin position="79"/>
        <end position="91"/>
    </location>
</feature>
<feature type="region of interest" description="Disordered" evidence="1">
    <location>
        <begin position="68"/>
        <end position="108"/>
    </location>
</feature>
<comment type="caution">
    <text evidence="2">The sequence shown here is derived from an EMBL/GenBank/DDBJ whole genome shotgun (WGS) entry which is preliminary data.</text>
</comment>
<dbReference type="Proteomes" id="UP001633002">
    <property type="component" value="Unassembled WGS sequence"/>
</dbReference>
<reference evidence="2 3" key="1">
    <citation type="submission" date="2024-09" db="EMBL/GenBank/DDBJ databases">
        <title>Chromosome-scale assembly of Riccia sorocarpa.</title>
        <authorList>
            <person name="Paukszto L."/>
        </authorList>
    </citation>
    <scope>NUCLEOTIDE SEQUENCE [LARGE SCALE GENOMIC DNA]</scope>
    <source>
        <strain evidence="2">LP-2024</strain>
        <tissue evidence="2">Aerial parts of the thallus</tissue>
    </source>
</reference>
<feature type="compositionally biased region" description="Acidic residues" evidence="1">
    <location>
        <begin position="188"/>
        <end position="197"/>
    </location>
</feature>
<keyword evidence="3" id="KW-1185">Reference proteome</keyword>
<protein>
    <submittedName>
        <fullName evidence="2">Uncharacterized protein</fullName>
    </submittedName>
</protein>
<evidence type="ECO:0000256" key="1">
    <source>
        <dbReference type="SAM" id="MobiDB-lite"/>
    </source>
</evidence>
<dbReference type="AlphaFoldDB" id="A0ABD3GDT7"/>
<feature type="region of interest" description="Disordered" evidence="1">
    <location>
        <begin position="151"/>
        <end position="197"/>
    </location>
</feature>
<gene>
    <name evidence="2" type="ORF">R1sor_027301</name>
</gene>
<sequence>MDPNAVDMPDPLSTQAIEEAAQQLVVTRDPQSLRFPTRAIINQPVRYLSIGDPCTICGYPAHHSPTCPPPPTFPRPPLEDEDLPTYQEDQDNASSSEVQARPCSPSPARHLQHELTVTPHHASFSHPARSAPTHSSYMIIHGFPVLHPSTQSPLDLNVDPAPAQVMDTDDQDGAHSAQLLTPESAPLGDEEVAQPQS</sequence>
<organism evidence="2 3">
    <name type="scientific">Riccia sorocarpa</name>
    <dbReference type="NCBI Taxonomy" id="122646"/>
    <lineage>
        <taxon>Eukaryota</taxon>
        <taxon>Viridiplantae</taxon>
        <taxon>Streptophyta</taxon>
        <taxon>Embryophyta</taxon>
        <taxon>Marchantiophyta</taxon>
        <taxon>Marchantiopsida</taxon>
        <taxon>Marchantiidae</taxon>
        <taxon>Marchantiales</taxon>
        <taxon>Ricciaceae</taxon>
        <taxon>Riccia</taxon>
    </lineage>
</organism>
<name>A0ABD3GDT7_9MARC</name>